<dbReference type="Proteomes" id="UP001597511">
    <property type="component" value="Unassembled WGS sequence"/>
</dbReference>
<evidence type="ECO:0000313" key="4">
    <source>
        <dbReference type="Proteomes" id="UP001597511"/>
    </source>
</evidence>
<keyword evidence="2" id="KW-0732">Signal</keyword>
<feature type="chain" id="PRO_5046755333" description="LTXXQ motif family protein" evidence="2">
    <location>
        <begin position="21"/>
        <end position="138"/>
    </location>
</feature>
<comment type="caution">
    <text evidence="3">The sequence shown here is derived from an EMBL/GenBank/DDBJ whole genome shotgun (WGS) entry which is preliminary data.</text>
</comment>
<organism evidence="3 4">
    <name type="scientific">Terrimonas rubra</name>
    <dbReference type="NCBI Taxonomy" id="1035890"/>
    <lineage>
        <taxon>Bacteria</taxon>
        <taxon>Pseudomonadati</taxon>
        <taxon>Bacteroidota</taxon>
        <taxon>Chitinophagia</taxon>
        <taxon>Chitinophagales</taxon>
        <taxon>Chitinophagaceae</taxon>
        <taxon>Terrimonas</taxon>
    </lineage>
</organism>
<reference evidence="4" key="1">
    <citation type="journal article" date="2019" name="Int. J. Syst. Evol. Microbiol.">
        <title>The Global Catalogue of Microorganisms (GCM) 10K type strain sequencing project: providing services to taxonomists for standard genome sequencing and annotation.</title>
        <authorList>
            <consortium name="The Broad Institute Genomics Platform"/>
            <consortium name="The Broad Institute Genome Sequencing Center for Infectious Disease"/>
            <person name="Wu L."/>
            <person name="Ma J."/>
        </authorList>
    </citation>
    <scope>NUCLEOTIDE SEQUENCE [LARGE SCALE GENOMIC DNA]</scope>
    <source>
        <strain evidence="4">KCTC 23299</strain>
    </source>
</reference>
<feature type="signal peptide" evidence="2">
    <location>
        <begin position="1"/>
        <end position="20"/>
    </location>
</feature>
<keyword evidence="4" id="KW-1185">Reference proteome</keyword>
<accession>A0ABW6A2X8</accession>
<feature type="compositionally biased region" description="Basic and acidic residues" evidence="1">
    <location>
        <begin position="79"/>
        <end position="90"/>
    </location>
</feature>
<name>A0ABW6A2X8_9BACT</name>
<feature type="region of interest" description="Disordered" evidence="1">
    <location>
        <begin position="71"/>
        <end position="90"/>
    </location>
</feature>
<feature type="compositionally biased region" description="Gly residues" evidence="1">
    <location>
        <begin position="124"/>
        <end position="138"/>
    </location>
</feature>
<protein>
    <recommendedName>
        <fullName evidence="5">LTXXQ motif family protein</fullName>
    </recommendedName>
</protein>
<gene>
    <name evidence="3" type="ORF">ACFS6H_03920</name>
</gene>
<sequence>MKNRIILTGIVLAAALTVNAQGGFQRTTVEERVKIVHHKIDSAFKPSAENLKQIDDVFTTYYKEQDKLREELMGGGGRPDMEAWREKQKPITEKRDAALKKLLSEEQYKKYIDEIEPALRPRGRGPGGGGQGGGRNRD</sequence>
<evidence type="ECO:0000256" key="1">
    <source>
        <dbReference type="SAM" id="MobiDB-lite"/>
    </source>
</evidence>
<evidence type="ECO:0008006" key="5">
    <source>
        <dbReference type="Google" id="ProtNLM"/>
    </source>
</evidence>
<proteinExistence type="predicted"/>
<dbReference type="EMBL" id="JBHUOZ010000001">
    <property type="protein sequence ID" value="MFD2918845.1"/>
    <property type="molecule type" value="Genomic_DNA"/>
</dbReference>
<evidence type="ECO:0000256" key="2">
    <source>
        <dbReference type="SAM" id="SignalP"/>
    </source>
</evidence>
<feature type="region of interest" description="Disordered" evidence="1">
    <location>
        <begin position="114"/>
        <end position="138"/>
    </location>
</feature>
<dbReference type="RefSeq" id="WP_386095429.1">
    <property type="nucleotide sequence ID" value="NZ_JBHUOZ010000001.1"/>
</dbReference>
<evidence type="ECO:0000313" key="3">
    <source>
        <dbReference type="EMBL" id="MFD2918845.1"/>
    </source>
</evidence>